<evidence type="ECO:0000256" key="3">
    <source>
        <dbReference type="ARBA" id="ARBA00023163"/>
    </source>
</evidence>
<proteinExistence type="predicted"/>
<dbReference type="InterPro" id="IPR009057">
    <property type="entry name" value="Homeodomain-like_sf"/>
</dbReference>
<dbReference type="InterPro" id="IPR036271">
    <property type="entry name" value="Tet_transcr_reg_TetR-rel_C_sf"/>
</dbReference>
<dbReference type="RefSeq" id="WP_203839081.1">
    <property type="nucleotide sequence ID" value="NZ_BAAATV010000002.1"/>
</dbReference>
<keyword evidence="3" id="KW-0804">Transcription</keyword>
<evidence type="ECO:0000313" key="6">
    <source>
        <dbReference type="EMBL" id="GIE21975.1"/>
    </source>
</evidence>
<feature type="DNA-binding region" description="H-T-H motif" evidence="4">
    <location>
        <begin position="37"/>
        <end position="56"/>
    </location>
</feature>
<dbReference type="InterPro" id="IPR050109">
    <property type="entry name" value="HTH-type_TetR-like_transc_reg"/>
</dbReference>
<dbReference type="PANTHER" id="PTHR30055">
    <property type="entry name" value="HTH-TYPE TRANSCRIPTIONAL REGULATOR RUTR"/>
    <property type="match status" value="1"/>
</dbReference>
<keyword evidence="2 4" id="KW-0238">DNA-binding</keyword>
<dbReference type="Gene3D" id="1.10.10.60">
    <property type="entry name" value="Homeodomain-like"/>
    <property type="match status" value="1"/>
</dbReference>
<dbReference type="PROSITE" id="PS50977">
    <property type="entry name" value="HTH_TETR_2"/>
    <property type="match status" value="1"/>
</dbReference>
<protein>
    <submittedName>
        <fullName evidence="6">TetR family transcriptional regulator</fullName>
    </submittedName>
</protein>
<keyword evidence="7" id="KW-1185">Reference proteome</keyword>
<organism evidence="6 7">
    <name type="scientific">Winogradskya humida</name>
    <dbReference type="NCBI Taxonomy" id="113566"/>
    <lineage>
        <taxon>Bacteria</taxon>
        <taxon>Bacillati</taxon>
        <taxon>Actinomycetota</taxon>
        <taxon>Actinomycetes</taxon>
        <taxon>Micromonosporales</taxon>
        <taxon>Micromonosporaceae</taxon>
        <taxon>Winogradskya</taxon>
    </lineage>
</organism>
<dbReference type="Proteomes" id="UP000603200">
    <property type="component" value="Unassembled WGS sequence"/>
</dbReference>
<evidence type="ECO:0000259" key="5">
    <source>
        <dbReference type="PROSITE" id="PS50977"/>
    </source>
</evidence>
<dbReference type="InterPro" id="IPR001647">
    <property type="entry name" value="HTH_TetR"/>
</dbReference>
<name>A0ABQ3ZTS0_9ACTN</name>
<dbReference type="Pfam" id="PF00440">
    <property type="entry name" value="TetR_N"/>
    <property type="match status" value="1"/>
</dbReference>
<dbReference type="SUPFAM" id="SSF46689">
    <property type="entry name" value="Homeodomain-like"/>
    <property type="match status" value="1"/>
</dbReference>
<evidence type="ECO:0000313" key="7">
    <source>
        <dbReference type="Proteomes" id="UP000603200"/>
    </source>
</evidence>
<evidence type="ECO:0000256" key="2">
    <source>
        <dbReference type="ARBA" id="ARBA00023125"/>
    </source>
</evidence>
<evidence type="ECO:0000256" key="1">
    <source>
        <dbReference type="ARBA" id="ARBA00023015"/>
    </source>
</evidence>
<dbReference type="Gene3D" id="1.10.357.10">
    <property type="entry name" value="Tetracycline Repressor, domain 2"/>
    <property type="match status" value="1"/>
</dbReference>
<evidence type="ECO:0000256" key="4">
    <source>
        <dbReference type="PROSITE-ProRule" id="PRU00335"/>
    </source>
</evidence>
<gene>
    <name evidence="6" type="ORF">Ahu01nite_050770</name>
</gene>
<feature type="domain" description="HTH tetR-type" evidence="5">
    <location>
        <begin position="14"/>
        <end position="74"/>
    </location>
</feature>
<sequence>MAAKTKNTERREDALSRERIIAAAIEILDARGENGLTVRALAAHFTTGLGAIYWHMSSKADIVAAATDAVLAGPAAAAPPDPGDAIRALALRVFDSIDDHPWAGAQLSRTASQPTTLKIFESIGLQVQALGVPAAAQFNTASALLSYILGVANQNAALAQSAEPGTNRTAVLEGVSAMWTDLDPTHFSFIRSIAPQLRDHDDRAQFLAGIDLLLAGIQASATS</sequence>
<dbReference type="Pfam" id="PF02909">
    <property type="entry name" value="TetR_C_1"/>
    <property type="match status" value="1"/>
</dbReference>
<reference evidence="6 7" key="1">
    <citation type="submission" date="2021-01" db="EMBL/GenBank/DDBJ databases">
        <title>Whole genome shotgun sequence of Actinoplanes humidus NBRC 14915.</title>
        <authorList>
            <person name="Komaki H."/>
            <person name="Tamura T."/>
        </authorList>
    </citation>
    <scope>NUCLEOTIDE SEQUENCE [LARGE SCALE GENOMIC DNA]</scope>
    <source>
        <strain evidence="6 7">NBRC 14915</strain>
    </source>
</reference>
<keyword evidence="1" id="KW-0805">Transcription regulation</keyword>
<accession>A0ABQ3ZTS0</accession>
<dbReference type="EMBL" id="BOMN01000064">
    <property type="protein sequence ID" value="GIE21975.1"/>
    <property type="molecule type" value="Genomic_DNA"/>
</dbReference>
<comment type="caution">
    <text evidence="6">The sequence shown here is derived from an EMBL/GenBank/DDBJ whole genome shotgun (WGS) entry which is preliminary data.</text>
</comment>
<dbReference type="SUPFAM" id="SSF48498">
    <property type="entry name" value="Tetracyclin repressor-like, C-terminal domain"/>
    <property type="match status" value="1"/>
</dbReference>
<dbReference type="PANTHER" id="PTHR30055:SF151">
    <property type="entry name" value="TRANSCRIPTIONAL REGULATORY PROTEIN"/>
    <property type="match status" value="1"/>
</dbReference>
<dbReference type="InterPro" id="IPR004111">
    <property type="entry name" value="Repressor_TetR_C"/>
</dbReference>